<feature type="chain" id="PRO_5007896142" evidence="1">
    <location>
        <begin position="20"/>
        <end position="103"/>
    </location>
</feature>
<evidence type="ECO:0000256" key="1">
    <source>
        <dbReference type="SAM" id="SignalP"/>
    </source>
</evidence>
<sequence>MQIQSIIVALTVAVGLSNASCYITGYDGENCTGLKGQKRLITKNARCVEMGNRASYRLEGCNHPRVEKFTAHNCGGTRRVAVDASNRCAPNKERLLSFKVYEV</sequence>
<comment type="caution">
    <text evidence="2">The sequence shown here is derived from an EMBL/GenBank/DDBJ whole genome shotgun (WGS) entry which is preliminary data.</text>
</comment>
<keyword evidence="3" id="KW-1185">Reference proteome</keyword>
<reference evidence="2 3" key="1">
    <citation type="journal article" date="2016" name="Genome Biol. Evol.">
        <title>Divergent and convergent evolution of fungal pathogenicity.</title>
        <authorList>
            <person name="Shang Y."/>
            <person name="Xiao G."/>
            <person name="Zheng P."/>
            <person name="Cen K."/>
            <person name="Zhan S."/>
            <person name="Wang C."/>
        </authorList>
    </citation>
    <scope>NUCLEOTIDE SEQUENCE [LARGE SCALE GENOMIC DNA]</scope>
    <source>
        <strain evidence="2 3">RCEF 1005</strain>
    </source>
</reference>
<name>A0A168D1F1_CORDF</name>
<evidence type="ECO:0000313" key="2">
    <source>
        <dbReference type="EMBL" id="OAA72057.1"/>
    </source>
</evidence>
<proteinExistence type="predicted"/>
<accession>A0A168D1F1</accession>
<protein>
    <submittedName>
        <fullName evidence="2">Uncharacterized protein</fullName>
    </submittedName>
</protein>
<organism evidence="2 3">
    <name type="scientific">Akanthomyces lecanii RCEF 1005</name>
    <dbReference type="NCBI Taxonomy" id="1081108"/>
    <lineage>
        <taxon>Eukaryota</taxon>
        <taxon>Fungi</taxon>
        <taxon>Dikarya</taxon>
        <taxon>Ascomycota</taxon>
        <taxon>Pezizomycotina</taxon>
        <taxon>Sordariomycetes</taxon>
        <taxon>Hypocreomycetidae</taxon>
        <taxon>Hypocreales</taxon>
        <taxon>Cordycipitaceae</taxon>
        <taxon>Akanthomyces</taxon>
        <taxon>Cordyceps confragosa</taxon>
    </lineage>
</organism>
<dbReference type="AlphaFoldDB" id="A0A168D1F1"/>
<gene>
    <name evidence="2" type="ORF">LEL_09292</name>
</gene>
<dbReference type="EMBL" id="AZHF01000008">
    <property type="protein sequence ID" value="OAA72057.1"/>
    <property type="molecule type" value="Genomic_DNA"/>
</dbReference>
<feature type="signal peptide" evidence="1">
    <location>
        <begin position="1"/>
        <end position="19"/>
    </location>
</feature>
<keyword evidence="1" id="KW-0732">Signal</keyword>
<evidence type="ECO:0000313" key="3">
    <source>
        <dbReference type="Proteomes" id="UP000076881"/>
    </source>
</evidence>
<dbReference type="Proteomes" id="UP000076881">
    <property type="component" value="Unassembled WGS sequence"/>
</dbReference>